<dbReference type="AlphaFoldDB" id="E3HZW3"/>
<evidence type="ECO:0000313" key="8">
    <source>
        <dbReference type="EMBL" id="ADP69914.1"/>
    </source>
</evidence>
<evidence type="ECO:0000256" key="1">
    <source>
        <dbReference type="ARBA" id="ARBA00004651"/>
    </source>
</evidence>
<dbReference type="GO" id="GO:0005886">
    <property type="term" value="C:plasma membrane"/>
    <property type="evidence" value="ECO:0007669"/>
    <property type="project" value="UniProtKB-SubCell"/>
</dbReference>
<feature type="transmembrane region" description="Helical" evidence="6">
    <location>
        <begin position="50"/>
        <end position="71"/>
    </location>
</feature>
<evidence type="ECO:0000256" key="4">
    <source>
        <dbReference type="ARBA" id="ARBA00022989"/>
    </source>
</evidence>
<proteinExistence type="predicted"/>
<keyword evidence="2" id="KW-1003">Cell membrane</keyword>
<name>E3HZW3_RHOVT</name>
<protein>
    <submittedName>
        <fullName evidence="8">Cytochrome b561</fullName>
    </submittedName>
</protein>
<dbReference type="Pfam" id="PF01292">
    <property type="entry name" value="Ni_hydr_CYTB"/>
    <property type="match status" value="1"/>
</dbReference>
<dbReference type="InterPro" id="IPR011577">
    <property type="entry name" value="Cyt_b561_bac/Ni-Hgenase"/>
</dbReference>
<accession>E3HZW3</accession>
<dbReference type="PANTHER" id="PTHR30485:SF2">
    <property type="entry name" value="BLL0597 PROTEIN"/>
    <property type="match status" value="1"/>
</dbReference>
<gene>
    <name evidence="8" type="ordered locus">Rvan_0637</name>
</gene>
<dbReference type="GO" id="GO:0009055">
    <property type="term" value="F:electron transfer activity"/>
    <property type="evidence" value="ECO:0007669"/>
    <property type="project" value="InterPro"/>
</dbReference>
<dbReference type="OrthoDB" id="196472at2"/>
<feature type="transmembrane region" description="Helical" evidence="6">
    <location>
        <begin position="149"/>
        <end position="169"/>
    </location>
</feature>
<dbReference type="RefSeq" id="WP_013418318.1">
    <property type="nucleotide sequence ID" value="NC_014664.1"/>
</dbReference>
<keyword evidence="5 6" id="KW-0472">Membrane</keyword>
<dbReference type="SUPFAM" id="SSF81342">
    <property type="entry name" value="Transmembrane di-heme cytochromes"/>
    <property type="match status" value="1"/>
</dbReference>
<feature type="transmembrane region" description="Helical" evidence="6">
    <location>
        <begin position="25"/>
        <end position="44"/>
    </location>
</feature>
<evidence type="ECO:0000256" key="2">
    <source>
        <dbReference type="ARBA" id="ARBA00022475"/>
    </source>
</evidence>
<dbReference type="Proteomes" id="UP000001399">
    <property type="component" value="Chromosome"/>
</dbReference>
<dbReference type="GO" id="GO:0022904">
    <property type="term" value="P:respiratory electron transport chain"/>
    <property type="evidence" value="ECO:0007669"/>
    <property type="project" value="InterPro"/>
</dbReference>
<dbReference type="InterPro" id="IPR051542">
    <property type="entry name" value="Hydrogenase_cytochrome"/>
</dbReference>
<dbReference type="HOGENOM" id="CLU_078451_2_1_5"/>
<keyword evidence="4 6" id="KW-1133">Transmembrane helix</keyword>
<reference evidence="9" key="1">
    <citation type="journal article" date="2011" name="J. Bacteriol.">
        <title>Genome sequences of eight morphologically diverse alphaproteobacteria.</title>
        <authorList>
            <consortium name="US DOE Joint Genome Institute"/>
            <person name="Brown P.J."/>
            <person name="Kysela D.T."/>
            <person name="Buechlein A."/>
            <person name="Hemmerich C."/>
            <person name="Brun Y.V."/>
        </authorList>
    </citation>
    <scope>NUCLEOTIDE SEQUENCE [LARGE SCALE GENOMIC DNA]</scope>
    <source>
        <strain evidence="9">ATCC 17100 / ATH 3.1.1 / DSM 162 / LMG 4299</strain>
    </source>
</reference>
<dbReference type="Gene3D" id="1.20.950.20">
    <property type="entry name" value="Transmembrane di-heme cytochromes, Chain C"/>
    <property type="match status" value="1"/>
</dbReference>
<dbReference type="KEGG" id="rva:Rvan_0637"/>
<dbReference type="EMBL" id="CP002292">
    <property type="protein sequence ID" value="ADP69914.1"/>
    <property type="molecule type" value="Genomic_DNA"/>
</dbReference>
<feature type="domain" description="Cytochrome b561 bacterial/Ni-hydrogenase" evidence="7">
    <location>
        <begin position="21"/>
        <end position="182"/>
    </location>
</feature>
<evidence type="ECO:0000256" key="5">
    <source>
        <dbReference type="ARBA" id="ARBA00023136"/>
    </source>
</evidence>
<dbReference type="STRING" id="648757.Rvan_0637"/>
<dbReference type="InterPro" id="IPR016174">
    <property type="entry name" value="Di-haem_cyt_TM"/>
</dbReference>
<keyword evidence="9" id="KW-1185">Reference proteome</keyword>
<evidence type="ECO:0000256" key="3">
    <source>
        <dbReference type="ARBA" id="ARBA00022692"/>
    </source>
</evidence>
<evidence type="ECO:0000256" key="6">
    <source>
        <dbReference type="SAM" id="Phobius"/>
    </source>
</evidence>
<comment type="subcellular location">
    <subcellularLocation>
        <location evidence="1">Cell membrane</location>
        <topology evidence="1">Multi-pass membrane protein</topology>
    </subcellularLocation>
</comment>
<dbReference type="GO" id="GO:0020037">
    <property type="term" value="F:heme binding"/>
    <property type="evidence" value="ECO:0007669"/>
    <property type="project" value="TreeGrafter"/>
</dbReference>
<evidence type="ECO:0000259" key="7">
    <source>
        <dbReference type="Pfam" id="PF01292"/>
    </source>
</evidence>
<dbReference type="eggNOG" id="COG3658">
    <property type="taxonomic scope" value="Bacteria"/>
</dbReference>
<keyword evidence="3 6" id="KW-0812">Transmembrane</keyword>
<evidence type="ECO:0000313" key="9">
    <source>
        <dbReference type="Proteomes" id="UP000001399"/>
    </source>
</evidence>
<sequence length="193" mass="20698">MTIAHQAIEAGGATPPATVKVWDPFVRVFHWSLVGLFIAAFATGDEVERVHIMVGYAIAVLVGLRIVWGFIGTRHARFSDFVKSPATVLAYLRGSTSLIGPRYLGHNPAGGIMILMLLAALIGTCTTGYMMTTKSGWGSHQLEEVHEAFANGMLVLIGLHIVGVIWSSVQHGENLARAMITGRKKTGTDVSDA</sequence>
<feature type="transmembrane region" description="Helical" evidence="6">
    <location>
        <begin position="109"/>
        <end position="129"/>
    </location>
</feature>
<dbReference type="PANTHER" id="PTHR30485">
    <property type="entry name" value="NI/FE-HYDROGENASE 1 B-TYPE CYTOCHROME SUBUNIT"/>
    <property type="match status" value="1"/>
</dbReference>
<organism evidence="8 9">
    <name type="scientific">Rhodomicrobium vannielii (strain ATCC 17100 / DSM 162 / LMG 4299 / NCIMB 10020 / ATH 3.1.1)</name>
    <dbReference type="NCBI Taxonomy" id="648757"/>
    <lineage>
        <taxon>Bacteria</taxon>
        <taxon>Pseudomonadati</taxon>
        <taxon>Pseudomonadota</taxon>
        <taxon>Alphaproteobacteria</taxon>
        <taxon>Hyphomicrobiales</taxon>
        <taxon>Hyphomicrobiaceae</taxon>
        <taxon>Rhodomicrobium</taxon>
    </lineage>
</organism>